<feature type="region of interest" description="Disordered" evidence="1">
    <location>
        <begin position="344"/>
        <end position="406"/>
    </location>
</feature>
<protein>
    <submittedName>
        <fullName evidence="2">Uncharacterized protein</fullName>
    </submittedName>
</protein>
<feature type="region of interest" description="Disordered" evidence="1">
    <location>
        <begin position="1"/>
        <end position="31"/>
    </location>
</feature>
<dbReference type="AlphaFoldDB" id="A0A0N0PBB9"/>
<keyword evidence="3" id="KW-1185">Reference proteome</keyword>
<feature type="compositionally biased region" description="Low complexity" evidence="1">
    <location>
        <begin position="193"/>
        <end position="208"/>
    </location>
</feature>
<feature type="compositionally biased region" description="Low complexity" evidence="1">
    <location>
        <begin position="9"/>
        <end position="31"/>
    </location>
</feature>
<reference evidence="2 3" key="1">
    <citation type="journal article" date="2015" name="Nat. Commun.">
        <title>Outbred genome sequencing and CRISPR/Cas9 gene editing in butterflies.</title>
        <authorList>
            <person name="Li X."/>
            <person name="Fan D."/>
            <person name="Zhang W."/>
            <person name="Liu G."/>
            <person name="Zhang L."/>
            <person name="Zhao L."/>
            <person name="Fang X."/>
            <person name="Chen L."/>
            <person name="Dong Y."/>
            <person name="Chen Y."/>
            <person name="Ding Y."/>
            <person name="Zhao R."/>
            <person name="Feng M."/>
            <person name="Zhu Y."/>
            <person name="Feng Y."/>
            <person name="Jiang X."/>
            <person name="Zhu D."/>
            <person name="Xiang H."/>
            <person name="Feng X."/>
            <person name="Li S."/>
            <person name="Wang J."/>
            <person name="Zhang G."/>
            <person name="Kronforst M.R."/>
            <person name="Wang W."/>
        </authorList>
    </citation>
    <scope>NUCLEOTIDE SEQUENCE [LARGE SCALE GENOMIC DNA]</scope>
    <source>
        <strain evidence="2">Ya'a_city_454_Pm</strain>
        <tissue evidence="2">Whole body</tissue>
    </source>
</reference>
<evidence type="ECO:0000256" key="1">
    <source>
        <dbReference type="SAM" id="MobiDB-lite"/>
    </source>
</evidence>
<evidence type="ECO:0000313" key="3">
    <source>
        <dbReference type="Proteomes" id="UP000053240"/>
    </source>
</evidence>
<accession>A0A0N0PBB9</accession>
<feature type="compositionally biased region" description="Polar residues" evidence="1">
    <location>
        <begin position="137"/>
        <end position="162"/>
    </location>
</feature>
<sequence length="494" mass="53477">MTRRKKSKSATSGKGAAAVHTPTQAAPASASVQAGAAGPDVKYAVPTCPRTGYCLLGPRPVYPMLAPRPVQSLPAPRPTHILQGTRPMFVSHGPRPVHLVAVTSCVTAAQPGTAPRPGTSAQLGTALYPGTAHRVGTTPQPVSATHPVTATTRSQVPLQKRTSQVDKKTSSENILVKSSVGTRPGTASRDRSTTSSTGPPTRSEEVSSVISVASTNTSVFKDKKKPKQQYKFKVTYETKEINIYPRHPILAVERLRNLEYHVGELTEALGRRPAVYPLGRRVRFVPETAAEGDTIKRYLARIEAQERISWCSYSLPPGNSLKVTVKVKVVERIKITDDLAKVKLQDEQSRNSAQAKQNDCDAKDVSATTAVQNGKIDKESSPKERHTSSSVKSVNKDIIKKQKNSATVNQMTISNSGDVAKNKPVHNASVQSTKIHGNINKKNQSAIMPGRKGKIQEPKKTTETEKTAAAVKTIHERDNKLIIVGVQRTNKLLF</sequence>
<gene>
    <name evidence="2" type="ORF">RR48_04998</name>
</gene>
<dbReference type="EMBL" id="KQ460970">
    <property type="protein sequence ID" value="KPJ10175.1"/>
    <property type="molecule type" value="Genomic_DNA"/>
</dbReference>
<evidence type="ECO:0000313" key="2">
    <source>
        <dbReference type="EMBL" id="KPJ10175.1"/>
    </source>
</evidence>
<dbReference type="Proteomes" id="UP000053240">
    <property type="component" value="Unassembled WGS sequence"/>
</dbReference>
<proteinExistence type="predicted"/>
<organism evidence="2 3">
    <name type="scientific">Papilio machaon</name>
    <name type="common">Old World swallowtail butterfly</name>
    <dbReference type="NCBI Taxonomy" id="76193"/>
    <lineage>
        <taxon>Eukaryota</taxon>
        <taxon>Metazoa</taxon>
        <taxon>Ecdysozoa</taxon>
        <taxon>Arthropoda</taxon>
        <taxon>Hexapoda</taxon>
        <taxon>Insecta</taxon>
        <taxon>Pterygota</taxon>
        <taxon>Neoptera</taxon>
        <taxon>Endopterygota</taxon>
        <taxon>Lepidoptera</taxon>
        <taxon>Glossata</taxon>
        <taxon>Ditrysia</taxon>
        <taxon>Papilionoidea</taxon>
        <taxon>Papilionidae</taxon>
        <taxon>Papilioninae</taxon>
        <taxon>Papilio</taxon>
    </lineage>
</organism>
<name>A0A0N0PBB9_PAPMA</name>
<dbReference type="InParanoid" id="A0A0N0PBB9"/>
<feature type="compositionally biased region" description="Basic and acidic residues" evidence="1">
    <location>
        <begin position="375"/>
        <end position="387"/>
    </location>
</feature>
<feature type="region of interest" description="Disordered" evidence="1">
    <location>
        <begin position="130"/>
        <end position="208"/>
    </location>
</feature>